<name>A0A5J9V0U0_9POAL</name>
<dbReference type="Proteomes" id="UP000324897">
    <property type="component" value="Chromosome 1"/>
</dbReference>
<sequence>MGCRSASSTLLVVLLAISLLALLDGHVAHARHLKSPSSMATVEHSSTKKGMHGTSKPDVANTKKSDTVEVKGSTGNAPNFGHGASPGGAKVVVQELGARPHPKKHNK</sequence>
<dbReference type="OrthoDB" id="650942at2759"/>
<proteinExistence type="predicted"/>
<protein>
    <submittedName>
        <fullName evidence="3">Uncharacterized protein</fullName>
    </submittedName>
</protein>
<keyword evidence="2" id="KW-0732">Signal</keyword>
<feature type="compositionally biased region" description="Polar residues" evidence="1">
    <location>
        <begin position="35"/>
        <end position="44"/>
    </location>
</feature>
<comment type="caution">
    <text evidence="3">The sequence shown here is derived from an EMBL/GenBank/DDBJ whole genome shotgun (WGS) entry which is preliminary data.</text>
</comment>
<organism evidence="3 4">
    <name type="scientific">Eragrostis curvula</name>
    <name type="common">weeping love grass</name>
    <dbReference type="NCBI Taxonomy" id="38414"/>
    <lineage>
        <taxon>Eukaryota</taxon>
        <taxon>Viridiplantae</taxon>
        <taxon>Streptophyta</taxon>
        <taxon>Embryophyta</taxon>
        <taxon>Tracheophyta</taxon>
        <taxon>Spermatophyta</taxon>
        <taxon>Magnoliopsida</taxon>
        <taxon>Liliopsida</taxon>
        <taxon>Poales</taxon>
        <taxon>Poaceae</taxon>
        <taxon>PACMAD clade</taxon>
        <taxon>Chloridoideae</taxon>
        <taxon>Eragrostideae</taxon>
        <taxon>Eragrostidinae</taxon>
        <taxon>Eragrostis</taxon>
    </lineage>
</organism>
<feature type="region of interest" description="Disordered" evidence="1">
    <location>
        <begin position="32"/>
        <end position="88"/>
    </location>
</feature>
<dbReference type="Gramene" id="TVU29525">
    <property type="protein sequence ID" value="TVU29525"/>
    <property type="gene ID" value="EJB05_21095"/>
</dbReference>
<evidence type="ECO:0000256" key="1">
    <source>
        <dbReference type="SAM" id="MobiDB-lite"/>
    </source>
</evidence>
<dbReference type="EMBL" id="RWGY01000011">
    <property type="protein sequence ID" value="TVU29525.1"/>
    <property type="molecule type" value="Genomic_DNA"/>
</dbReference>
<feature type="signal peptide" evidence="2">
    <location>
        <begin position="1"/>
        <end position="30"/>
    </location>
</feature>
<gene>
    <name evidence="3" type="ORF">EJB05_21095</name>
</gene>
<reference evidence="3 4" key="1">
    <citation type="journal article" date="2019" name="Sci. Rep.">
        <title>A high-quality genome of Eragrostis curvula grass provides insights into Poaceae evolution and supports new strategies to enhance forage quality.</title>
        <authorList>
            <person name="Carballo J."/>
            <person name="Santos B.A.C.M."/>
            <person name="Zappacosta D."/>
            <person name="Garbus I."/>
            <person name="Selva J.P."/>
            <person name="Gallo C.A."/>
            <person name="Diaz A."/>
            <person name="Albertini E."/>
            <person name="Caccamo M."/>
            <person name="Echenique V."/>
        </authorList>
    </citation>
    <scope>NUCLEOTIDE SEQUENCE [LARGE SCALE GENOMIC DNA]</scope>
    <source>
        <strain evidence="4">cv. Victoria</strain>
        <tissue evidence="3">Leaf</tissue>
    </source>
</reference>
<accession>A0A5J9V0U0</accession>
<dbReference type="AlphaFoldDB" id="A0A5J9V0U0"/>
<evidence type="ECO:0000313" key="4">
    <source>
        <dbReference type="Proteomes" id="UP000324897"/>
    </source>
</evidence>
<feature type="chain" id="PRO_5023856714" evidence="2">
    <location>
        <begin position="31"/>
        <end position="107"/>
    </location>
</feature>
<keyword evidence="4" id="KW-1185">Reference proteome</keyword>
<evidence type="ECO:0000313" key="3">
    <source>
        <dbReference type="EMBL" id="TVU29525.1"/>
    </source>
</evidence>
<evidence type="ECO:0000256" key="2">
    <source>
        <dbReference type="SAM" id="SignalP"/>
    </source>
</evidence>